<feature type="compositionally biased region" description="Basic and acidic residues" evidence="3">
    <location>
        <begin position="25"/>
        <end position="64"/>
    </location>
</feature>
<reference evidence="4" key="1">
    <citation type="submission" date="2021-02" db="EMBL/GenBank/DDBJ databases">
        <authorList>
            <person name="Dougan E. K."/>
            <person name="Rhodes N."/>
            <person name="Thang M."/>
            <person name="Chan C."/>
        </authorList>
    </citation>
    <scope>NUCLEOTIDE SEQUENCE</scope>
</reference>
<sequence>MQLQEHQCRLQEMQLQQQEQQLEAQQRERERQERLDALREQQRQFDMQRKRQARTEWTESRQRAVTEQSGSQAIEQPPPEYEASSVSVSEDREVLQRPDMKRGGGGPGQVGLGSPRQGDECKGVLRRGAFVALLCRCRVLRYAALPRVDGKVFAITGTTSGTGFVAAWVVAELGGTDFESVRKAAAEIKSKYEKATKDGYDTQMQTNHLSHFLLAAELFPLLQAEAEATGDARIVTHSSLGRLHTVNKGLEEKYFGKNGGNLGGDSIKMMGGACYHRYFQTKLANSVFTYGLHEKLKAKNSKVRSLTCHPGGSATNLSNGLKFGCCMDCLMSCCIMPCMAQAPEDGAMGLIKCMIDPEAVSGTLYGPKNSGLTGPAVANPTFDYETDPKAIEMLWRTSEEATGVKFDV</sequence>
<evidence type="ECO:0000256" key="1">
    <source>
        <dbReference type="ARBA" id="ARBA00006484"/>
    </source>
</evidence>
<dbReference type="InterPro" id="IPR036291">
    <property type="entry name" value="NAD(P)-bd_dom_sf"/>
</dbReference>
<feature type="compositionally biased region" description="Basic and acidic residues" evidence="3">
    <location>
        <begin position="89"/>
        <end position="102"/>
    </location>
</feature>
<accession>A0A812KH52</accession>
<organism evidence="4 5">
    <name type="scientific">Symbiodinium necroappetens</name>
    <dbReference type="NCBI Taxonomy" id="1628268"/>
    <lineage>
        <taxon>Eukaryota</taxon>
        <taxon>Sar</taxon>
        <taxon>Alveolata</taxon>
        <taxon>Dinophyceae</taxon>
        <taxon>Suessiales</taxon>
        <taxon>Symbiodiniaceae</taxon>
        <taxon>Symbiodinium</taxon>
    </lineage>
</organism>
<evidence type="ECO:0000256" key="2">
    <source>
        <dbReference type="ARBA" id="ARBA00023002"/>
    </source>
</evidence>
<evidence type="ECO:0000256" key="3">
    <source>
        <dbReference type="SAM" id="MobiDB-lite"/>
    </source>
</evidence>
<evidence type="ECO:0000313" key="4">
    <source>
        <dbReference type="EMBL" id="CAE7229468.1"/>
    </source>
</evidence>
<evidence type="ECO:0000313" key="5">
    <source>
        <dbReference type="Proteomes" id="UP000601435"/>
    </source>
</evidence>
<evidence type="ECO:0008006" key="6">
    <source>
        <dbReference type="Google" id="ProtNLM"/>
    </source>
</evidence>
<dbReference type="SUPFAM" id="SSF51735">
    <property type="entry name" value="NAD(P)-binding Rossmann-fold domains"/>
    <property type="match status" value="1"/>
</dbReference>
<dbReference type="OrthoDB" id="10265294at2759"/>
<keyword evidence="2" id="KW-0560">Oxidoreductase</keyword>
<feature type="compositionally biased region" description="Low complexity" evidence="3">
    <location>
        <begin position="14"/>
        <end position="24"/>
    </location>
</feature>
<dbReference type="PANTHER" id="PTHR24320">
    <property type="entry name" value="RETINOL DEHYDROGENASE"/>
    <property type="match status" value="1"/>
</dbReference>
<dbReference type="AlphaFoldDB" id="A0A812KH52"/>
<dbReference type="Gene3D" id="3.40.50.720">
    <property type="entry name" value="NAD(P)-binding Rossmann-like Domain"/>
    <property type="match status" value="1"/>
</dbReference>
<keyword evidence="5" id="KW-1185">Reference proteome</keyword>
<dbReference type="GO" id="GO:0016491">
    <property type="term" value="F:oxidoreductase activity"/>
    <property type="evidence" value="ECO:0007669"/>
    <property type="project" value="UniProtKB-KW"/>
</dbReference>
<dbReference type="PANTHER" id="PTHR24320:SF148">
    <property type="entry name" value="NAD(P)-BINDING ROSSMANN-FOLD SUPERFAMILY PROTEIN"/>
    <property type="match status" value="1"/>
</dbReference>
<comment type="caution">
    <text evidence="4">The sequence shown here is derived from an EMBL/GenBank/DDBJ whole genome shotgun (WGS) entry which is preliminary data.</text>
</comment>
<feature type="region of interest" description="Disordered" evidence="3">
    <location>
        <begin position="14"/>
        <end position="116"/>
    </location>
</feature>
<feature type="compositionally biased region" description="Polar residues" evidence="3">
    <location>
        <begin position="65"/>
        <end position="74"/>
    </location>
</feature>
<dbReference type="EMBL" id="CAJNJA010007818">
    <property type="protein sequence ID" value="CAE7229468.1"/>
    <property type="molecule type" value="Genomic_DNA"/>
</dbReference>
<dbReference type="Proteomes" id="UP000601435">
    <property type="component" value="Unassembled WGS sequence"/>
</dbReference>
<comment type="similarity">
    <text evidence="1">Belongs to the short-chain dehydrogenases/reductases (SDR) family.</text>
</comment>
<protein>
    <recommendedName>
        <fullName evidence="6">Oxidoreductase</fullName>
    </recommendedName>
</protein>
<gene>
    <name evidence="4" type="ORF">SNEC2469_LOCUS3454</name>
</gene>
<proteinExistence type="inferred from homology"/>
<name>A0A812KH52_9DINO</name>